<name>A0A1W0WH85_HYPEX</name>
<accession>A0A1W0WH85</accession>
<comment type="caution">
    <text evidence="1">The sequence shown here is derived from an EMBL/GenBank/DDBJ whole genome shotgun (WGS) entry which is preliminary data.</text>
</comment>
<dbReference type="Proteomes" id="UP000192578">
    <property type="component" value="Unassembled WGS sequence"/>
</dbReference>
<evidence type="ECO:0000313" key="1">
    <source>
        <dbReference type="EMBL" id="OQV14564.1"/>
    </source>
</evidence>
<sequence>MAACCCASSSSSVYSVEFLQQCKYGGLPCILVSCDDGETRGFPPSSSSGLEGLTRTHARPAVVCPVDVVFVCPVDVVFICPVDVVFICPVDVVFVRRDDLCVST</sequence>
<dbReference type="AlphaFoldDB" id="A0A1W0WH85"/>
<gene>
    <name evidence="1" type="ORF">BV898_11285</name>
</gene>
<reference evidence="2" key="1">
    <citation type="submission" date="2017-01" db="EMBL/GenBank/DDBJ databases">
        <title>Comparative genomics of anhydrobiosis in the tardigrade Hypsibius dujardini.</title>
        <authorList>
            <person name="Yoshida Y."/>
            <person name="Koutsovoulos G."/>
            <person name="Laetsch D."/>
            <person name="Stevens L."/>
            <person name="Kumar S."/>
            <person name="Horikawa D."/>
            <person name="Ishino K."/>
            <person name="Komine S."/>
            <person name="Tomita M."/>
            <person name="Blaxter M."/>
            <person name="Arakawa K."/>
        </authorList>
    </citation>
    <scope>NUCLEOTIDE SEQUENCE [LARGE SCALE GENOMIC DNA]</scope>
    <source>
        <strain evidence="2">Z151</strain>
    </source>
</reference>
<evidence type="ECO:0000313" key="2">
    <source>
        <dbReference type="Proteomes" id="UP000192578"/>
    </source>
</evidence>
<proteinExistence type="predicted"/>
<protein>
    <submittedName>
        <fullName evidence="1">Uncharacterized protein</fullName>
    </submittedName>
</protein>
<organism evidence="1 2">
    <name type="scientific">Hypsibius exemplaris</name>
    <name type="common">Freshwater tardigrade</name>
    <dbReference type="NCBI Taxonomy" id="2072580"/>
    <lineage>
        <taxon>Eukaryota</taxon>
        <taxon>Metazoa</taxon>
        <taxon>Ecdysozoa</taxon>
        <taxon>Tardigrada</taxon>
        <taxon>Eutardigrada</taxon>
        <taxon>Parachela</taxon>
        <taxon>Hypsibioidea</taxon>
        <taxon>Hypsibiidae</taxon>
        <taxon>Hypsibius</taxon>
    </lineage>
</organism>
<keyword evidence="2" id="KW-1185">Reference proteome</keyword>
<dbReference type="EMBL" id="MTYJ01000103">
    <property type="protein sequence ID" value="OQV14564.1"/>
    <property type="molecule type" value="Genomic_DNA"/>
</dbReference>